<gene>
    <name evidence="19" type="ORF">KBB96_15015</name>
</gene>
<evidence type="ECO:0000256" key="2">
    <source>
        <dbReference type="ARBA" id="ARBA00008883"/>
    </source>
</evidence>
<feature type="coiled-coil region" evidence="14">
    <location>
        <begin position="227"/>
        <end position="254"/>
    </location>
</feature>
<feature type="coiled-coil region" evidence="14">
    <location>
        <begin position="170"/>
        <end position="197"/>
    </location>
</feature>
<evidence type="ECO:0000313" key="19">
    <source>
        <dbReference type="EMBL" id="QUE50175.1"/>
    </source>
</evidence>
<keyword evidence="8" id="KW-0418">Kinase</keyword>
<keyword evidence="10 16" id="KW-1133">Transmembrane helix</keyword>
<dbReference type="InterPro" id="IPR050445">
    <property type="entry name" value="Bact_polysacc_biosynth/exp"/>
</dbReference>
<dbReference type="SUPFAM" id="SSF52540">
    <property type="entry name" value="P-loop containing nucleoside triphosphate hydrolases"/>
    <property type="match status" value="1"/>
</dbReference>
<comment type="similarity">
    <text evidence="2">Belongs to the etk/wzc family.</text>
</comment>
<dbReference type="Pfam" id="PF02706">
    <property type="entry name" value="Wzz"/>
    <property type="match status" value="1"/>
</dbReference>
<evidence type="ECO:0000256" key="16">
    <source>
        <dbReference type="SAM" id="Phobius"/>
    </source>
</evidence>
<protein>
    <submittedName>
        <fullName evidence="19">Polysaccharide biosynthesis tyrosine autokinase</fullName>
        <ecNumber evidence="19">2.7.10.2</ecNumber>
    </submittedName>
</protein>
<keyword evidence="11 16" id="KW-0472">Membrane</keyword>
<feature type="domain" description="AAA" evidence="18">
    <location>
        <begin position="500"/>
        <end position="642"/>
    </location>
</feature>
<feature type="region of interest" description="Disordered" evidence="15">
    <location>
        <begin position="695"/>
        <end position="726"/>
    </location>
</feature>
<keyword evidence="14" id="KW-0175">Coiled coil</keyword>
<evidence type="ECO:0000256" key="9">
    <source>
        <dbReference type="ARBA" id="ARBA00022840"/>
    </source>
</evidence>
<evidence type="ECO:0000256" key="7">
    <source>
        <dbReference type="ARBA" id="ARBA00022741"/>
    </source>
</evidence>
<dbReference type="EC" id="2.7.10.2" evidence="19"/>
<evidence type="ECO:0000256" key="5">
    <source>
        <dbReference type="ARBA" id="ARBA00022679"/>
    </source>
</evidence>
<evidence type="ECO:0000256" key="4">
    <source>
        <dbReference type="ARBA" id="ARBA00022519"/>
    </source>
</evidence>
<dbReference type="InterPro" id="IPR005702">
    <property type="entry name" value="Wzc-like_C"/>
</dbReference>
<feature type="transmembrane region" description="Helical" evidence="16">
    <location>
        <begin position="28"/>
        <end position="47"/>
    </location>
</feature>
<evidence type="ECO:0000256" key="12">
    <source>
        <dbReference type="ARBA" id="ARBA00023137"/>
    </source>
</evidence>
<evidence type="ECO:0000259" key="17">
    <source>
        <dbReference type="Pfam" id="PF02706"/>
    </source>
</evidence>
<accession>A0A975IZT4</accession>
<comment type="subcellular location">
    <subcellularLocation>
        <location evidence="1">Cell inner membrane</location>
        <topology evidence="1">Multi-pass membrane protein</topology>
    </subcellularLocation>
</comment>
<keyword evidence="20" id="KW-1185">Reference proteome</keyword>
<dbReference type="RefSeq" id="WP_211630272.1">
    <property type="nucleotide sequence ID" value="NZ_CP073100.1"/>
</dbReference>
<evidence type="ECO:0000256" key="10">
    <source>
        <dbReference type="ARBA" id="ARBA00022989"/>
    </source>
</evidence>
<keyword evidence="9" id="KW-0067">ATP-binding</keyword>
<dbReference type="InterPro" id="IPR027417">
    <property type="entry name" value="P-loop_NTPase"/>
</dbReference>
<dbReference type="CDD" id="cd05387">
    <property type="entry name" value="BY-kinase"/>
    <property type="match status" value="1"/>
</dbReference>
<keyword evidence="7" id="KW-0547">Nucleotide-binding</keyword>
<keyword evidence="6 16" id="KW-0812">Transmembrane</keyword>
<evidence type="ECO:0000256" key="6">
    <source>
        <dbReference type="ARBA" id="ARBA00022692"/>
    </source>
</evidence>
<dbReference type="InterPro" id="IPR003856">
    <property type="entry name" value="LPS_length_determ_N"/>
</dbReference>
<evidence type="ECO:0000256" key="8">
    <source>
        <dbReference type="ARBA" id="ARBA00022777"/>
    </source>
</evidence>
<dbReference type="NCBIfam" id="TIGR01007">
    <property type="entry name" value="eps_fam"/>
    <property type="match status" value="1"/>
</dbReference>
<evidence type="ECO:0000256" key="11">
    <source>
        <dbReference type="ARBA" id="ARBA00023136"/>
    </source>
</evidence>
<keyword evidence="4" id="KW-0997">Cell inner membrane</keyword>
<name>A0A975IZT4_9BACT</name>
<dbReference type="PANTHER" id="PTHR32309:SF31">
    <property type="entry name" value="CAPSULAR EXOPOLYSACCHARIDE FAMILY"/>
    <property type="match status" value="1"/>
</dbReference>
<evidence type="ECO:0000256" key="3">
    <source>
        <dbReference type="ARBA" id="ARBA00022475"/>
    </source>
</evidence>
<evidence type="ECO:0000256" key="1">
    <source>
        <dbReference type="ARBA" id="ARBA00004429"/>
    </source>
</evidence>
<sequence>MNPQTPIPSEATLHAVDYWQVIKNRYGVILLTLLLVFMTAAVITYVMPKKYESTAVVEVKAPSPGLTVLGRENTELSTGAVSAQFFATQFEVIKSRNVLSKVSDQLELPNRWGYDKESVLMILKGIVDAQNRRGTDLIDIKVRHTNKEDARDIADEVAKAYYTYRTEDEKNQSDAQLKELSRLVQDQEDKVEEKRKLLTNIVRTKGIILTGQESLYGAAINEDDRGAVSARETANKLEQEKIQIESQIQTLLKYDSDQLLTYAAGLNLPENIIKALYPQYLELQRTISTLKTQGLGARHPLVLAKNQELGNMKRQLDEGVASLKDTLRAQLALAEGNLAKFKVLSDEKTGEALERSIDSTDYLQAKNDLEGAQDMLKAMKTKYVSEKAQVRMTSNFVKVHESPVIAPGPVSPNVTLNLILGAVVGLVFGVGIAFFLEYLDTSVKTLEDVERYLQVPVLAVVPKDVGVLHKQSGMSPDAEAYRILRTNIEFNRKNPEDNAITVVSGGAGEGKSTTLVNLAYICAQGGYTTLMIDADLRRPRLHTFFDINNSVGLTNYLTTELMLEDVILQTPVDNLYFMPSGILPADAAGILNSRRMSELIQDVKQRFDLVLVDSPPILGVSDASVLASEVDLTMIVVQHRKLPRNMLMRVKRAVEDVGGHVIGVVLNNVDVRSDSQYQYYTSYYTYYAPAESQPVSHQPAAAAQSSSAPPARPQAQAQGQKDSELY</sequence>
<dbReference type="PANTHER" id="PTHR32309">
    <property type="entry name" value="TYROSINE-PROTEIN KINASE"/>
    <property type="match status" value="1"/>
</dbReference>
<evidence type="ECO:0000259" key="18">
    <source>
        <dbReference type="Pfam" id="PF13614"/>
    </source>
</evidence>
<reference evidence="19" key="1">
    <citation type="submission" date="2021-04" db="EMBL/GenBank/DDBJ databases">
        <title>Luteolibacter sp. 32A isolated from the skin of an Anderson's salamander (Ambystoma andersonii).</title>
        <authorList>
            <person name="Spergser J."/>
            <person name="Busse H.-J."/>
        </authorList>
    </citation>
    <scope>NUCLEOTIDE SEQUENCE</scope>
    <source>
        <strain evidence="19">32A</strain>
    </source>
</reference>
<keyword evidence="3" id="KW-1003">Cell membrane</keyword>
<dbReference type="GO" id="GO:0005886">
    <property type="term" value="C:plasma membrane"/>
    <property type="evidence" value="ECO:0007669"/>
    <property type="project" value="UniProtKB-SubCell"/>
</dbReference>
<dbReference type="Pfam" id="PF13614">
    <property type="entry name" value="AAA_31"/>
    <property type="match status" value="1"/>
</dbReference>
<dbReference type="Proteomes" id="UP000676169">
    <property type="component" value="Chromosome"/>
</dbReference>
<comment type="catalytic activity">
    <reaction evidence="13">
        <text>L-tyrosyl-[protein] + ATP = O-phospho-L-tyrosyl-[protein] + ADP + H(+)</text>
        <dbReference type="Rhea" id="RHEA:10596"/>
        <dbReference type="Rhea" id="RHEA-COMP:10136"/>
        <dbReference type="Rhea" id="RHEA-COMP:20101"/>
        <dbReference type="ChEBI" id="CHEBI:15378"/>
        <dbReference type="ChEBI" id="CHEBI:30616"/>
        <dbReference type="ChEBI" id="CHEBI:46858"/>
        <dbReference type="ChEBI" id="CHEBI:61978"/>
        <dbReference type="ChEBI" id="CHEBI:456216"/>
    </reaction>
</comment>
<dbReference type="InterPro" id="IPR025669">
    <property type="entry name" value="AAA_dom"/>
</dbReference>
<dbReference type="GO" id="GO:0005524">
    <property type="term" value="F:ATP binding"/>
    <property type="evidence" value="ECO:0007669"/>
    <property type="project" value="UniProtKB-KW"/>
</dbReference>
<dbReference type="EMBL" id="CP073100">
    <property type="protein sequence ID" value="QUE50175.1"/>
    <property type="molecule type" value="Genomic_DNA"/>
</dbReference>
<feature type="domain" description="Polysaccharide chain length determinant N-terminal" evidence="17">
    <location>
        <begin position="18"/>
        <end position="106"/>
    </location>
</feature>
<dbReference type="GO" id="GO:0004715">
    <property type="term" value="F:non-membrane spanning protein tyrosine kinase activity"/>
    <property type="evidence" value="ECO:0007669"/>
    <property type="project" value="UniProtKB-EC"/>
</dbReference>
<dbReference type="KEGG" id="lamb:KBB96_15015"/>
<feature type="compositionally biased region" description="Low complexity" evidence="15">
    <location>
        <begin position="695"/>
        <end position="720"/>
    </location>
</feature>
<dbReference type="AlphaFoldDB" id="A0A975IZT4"/>
<proteinExistence type="inferred from homology"/>
<organism evidence="19 20">
    <name type="scientific">Luteolibacter ambystomatis</name>
    <dbReference type="NCBI Taxonomy" id="2824561"/>
    <lineage>
        <taxon>Bacteria</taxon>
        <taxon>Pseudomonadati</taxon>
        <taxon>Verrucomicrobiota</taxon>
        <taxon>Verrucomicrobiia</taxon>
        <taxon>Verrucomicrobiales</taxon>
        <taxon>Verrucomicrobiaceae</taxon>
        <taxon>Luteolibacter</taxon>
    </lineage>
</organism>
<dbReference type="Gene3D" id="3.40.50.300">
    <property type="entry name" value="P-loop containing nucleotide triphosphate hydrolases"/>
    <property type="match status" value="1"/>
</dbReference>
<evidence type="ECO:0000313" key="20">
    <source>
        <dbReference type="Proteomes" id="UP000676169"/>
    </source>
</evidence>
<evidence type="ECO:0000256" key="15">
    <source>
        <dbReference type="SAM" id="MobiDB-lite"/>
    </source>
</evidence>
<keyword evidence="12" id="KW-0829">Tyrosine-protein kinase</keyword>
<keyword evidence="5 19" id="KW-0808">Transferase</keyword>
<feature type="transmembrane region" description="Helical" evidence="16">
    <location>
        <begin position="414"/>
        <end position="436"/>
    </location>
</feature>
<evidence type="ECO:0000256" key="13">
    <source>
        <dbReference type="ARBA" id="ARBA00053015"/>
    </source>
</evidence>
<evidence type="ECO:0000256" key="14">
    <source>
        <dbReference type="SAM" id="Coils"/>
    </source>
</evidence>